<evidence type="ECO:0000313" key="10">
    <source>
        <dbReference type="EMBL" id="KZE77647.1"/>
    </source>
</evidence>
<dbReference type="PANTHER" id="PTHR45436:SF5">
    <property type="entry name" value="SENSOR HISTIDINE KINASE TRCS"/>
    <property type="match status" value="1"/>
</dbReference>
<name>A0A163XBT2_9FLAO</name>
<keyword evidence="3" id="KW-0597">Phosphoprotein</keyword>
<evidence type="ECO:0000256" key="1">
    <source>
        <dbReference type="ARBA" id="ARBA00000085"/>
    </source>
</evidence>
<evidence type="ECO:0000256" key="7">
    <source>
        <dbReference type="ARBA" id="ARBA00022989"/>
    </source>
</evidence>
<evidence type="ECO:0000256" key="2">
    <source>
        <dbReference type="ARBA" id="ARBA00012438"/>
    </source>
</evidence>
<dbReference type="Gene3D" id="3.30.565.10">
    <property type="entry name" value="Histidine kinase-like ATPase, C-terminal domain"/>
    <property type="match status" value="1"/>
</dbReference>
<gene>
    <name evidence="10" type="ORF">AV926_13915</name>
</gene>
<evidence type="ECO:0000256" key="6">
    <source>
        <dbReference type="ARBA" id="ARBA00022777"/>
    </source>
</evidence>
<comment type="catalytic activity">
    <reaction evidence="1">
        <text>ATP + protein L-histidine = ADP + protein N-phospho-L-histidine.</text>
        <dbReference type="EC" id="2.7.13.3"/>
    </reaction>
</comment>
<keyword evidence="7 8" id="KW-1133">Transmembrane helix</keyword>
<evidence type="ECO:0000256" key="3">
    <source>
        <dbReference type="ARBA" id="ARBA00022553"/>
    </source>
</evidence>
<accession>A0A163XBT2</accession>
<dbReference type="InterPro" id="IPR005467">
    <property type="entry name" value="His_kinase_dom"/>
</dbReference>
<evidence type="ECO:0000256" key="8">
    <source>
        <dbReference type="SAM" id="Phobius"/>
    </source>
</evidence>
<organism evidence="10 11">
    <name type="scientific">Myroides marinus</name>
    <dbReference type="NCBI Taxonomy" id="703342"/>
    <lineage>
        <taxon>Bacteria</taxon>
        <taxon>Pseudomonadati</taxon>
        <taxon>Bacteroidota</taxon>
        <taxon>Flavobacteriia</taxon>
        <taxon>Flavobacteriales</taxon>
        <taxon>Flavobacteriaceae</taxon>
        <taxon>Myroides</taxon>
    </lineage>
</organism>
<keyword evidence="5 8" id="KW-0812">Transmembrane</keyword>
<dbReference type="GO" id="GO:0005886">
    <property type="term" value="C:plasma membrane"/>
    <property type="evidence" value="ECO:0007669"/>
    <property type="project" value="TreeGrafter"/>
</dbReference>
<keyword evidence="8" id="KW-0472">Membrane</keyword>
<keyword evidence="11" id="KW-1185">Reference proteome</keyword>
<keyword evidence="6 10" id="KW-0418">Kinase</keyword>
<dbReference type="InterPro" id="IPR003661">
    <property type="entry name" value="HisK_dim/P_dom"/>
</dbReference>
<evidence type="ECO:0000256" key="4">
    <source>
        <dbReference type="ARBA" id="ARBA00022679"/>
    </source>
</evidence>
<evidence type="ECO:0000256" key="5">
    <source>
        <dbReference type="ARBA" id="ARBA00022692"/>
    </source>
</evidence>
<dbReference type="RefSeq" id="WP_038987415.1">
    <property type="nucleotide sequence ID" value="NZ_JACAJR010000039.1"/>
</dbReference>
<dbReference type="Gene3D" id="1.10.287.130">
    <property type="match status" value="1"/>
</dbReference>
<dbReference type="AlphaFoldDB" id="A0A163XBT2"/>
<dbReference type="PANTHER" id="PTHR45436">
    <property type="entry name" value="SENSOR HISTIDINE KINASE YKOH"/>
    <property type="match status" value="1"/>
</dbReference>
<dbReference type="SUPFAM" id="SSF47384">
    <property type="entry name" value="Homodimeric domain of signal transducing histidine kinase"/>
    <property type="match status" value="1"/>
</dbReference>
<evidence type="ECO:0000259" key="9">
    <source>
        <dbReference type="PROSITE" id="PS50109"/>
    </source>
</evidence>
<keyword evidence="4" id="KW-0808">Transferase</keyword>
<dbReference type="CDD" id="cd00082">
    <property type="entry name" value="HisKA"/>
    <property type="match status" value="1"/>
</dbReference>
<proteinExistence type="predicted"/>
<protein>
    <recommendedName>
        <fullName evidence="2">histidine kinase</fullName>
        <ecNumber evidence="2">2.7.13.3</ecNumber>
    </recommendedName>
</protein>
<feature type="transmembrane region" description="Helical" evidence="8">
    <location>
        <begin position="7"/>
        <end position="30"/>
    </location>
</feature>
<dbReference type="SUPFAM" id="SSF55874">
    <property type="entry name" value="ATPase domain of HSP90 chaperone/DNA topoisomerase II/histidine kinase"/>
    <property type="match status" value="1"/>
</dbReference>
<dbReference type="SMART" id="SM00388">
    <property type="entry name" value="HisKA"/>
    <property type="match status" value="1"/>
</dbReference>
<dbReference type="EMBL" id="LQNU01000068">
    <property type="protein sequence ID" value="KZE77647.1"/>
    <property type="molecule type" value="Genomic_DNA"/>
</dbReference>
<comment type="caution">
    <text evidence="10">The sequence shown here is derived from an EMBL/GenBank/DDBJ whole genome shotgun (WGS) entry which is preliminary data.</text>
</comment>
<dbReference type="Proteomes" id="UP000076630">
    <property type="component" value="Unassembled WGS sequence"/>
</dbReference>
<dbReference type="Pfam" id="PF00512">
    <property type="entry name" value="HisKA"/>
    <property type="match status" value="1"/>
</dbReference>
<evidence type="ECO:0000313" key="11">
    <source>
        <dbReference type="Proteomes" id="UP000076630"/>
    </source>
</evidence>
<reference evidence="10 11" key="1">
    <citation type="submission" date="2016-01" db="EMBL/GenBank/DDBJ databases">
        <title>Whole genome sequencing of Myroides marinus L41.</title>
        <authorList>
            <person name="Hong K.W."/>
        </authorList>
    </citation>
    <scope>NUCLEOTIDE SEQUENCE [LARGE SCALE GENOMIC DNA]</scope>
    <source>
        <strain evidence="10 11">L41</strain>
    </source>
</reference>
<dbReference type="InterPro" id="IPR050428">
    <property type="entry name" value="TCS_sensor_his_kinase"/>
</dbReference>
<dbReference type="InterPro" id="IPR036097">
    <property type="entry name" value="HisK_dim/P_sf"/>
</dbReference>
<dbReference type="OrthoDB" id="1522504at2"/>
<sequence length="430" mass="49994">MKLHNYTLKYLSIGIIVVLTVWVIIFYAFMTEEIYDNIDDGLKNTKSEIIKKAYENPAFIHHQYFGTSGFSISPLPPGEYPRKNEFSTEMLYMDFDDSEEPVRTLRTTFEDKNGDNFQLEIRTSTIEADDLLADFGLSVLVLYFMLVISIFLINYFILRKVWRSFYKLLNNIKYYTIGKKVVTDETVTPIQEFTDLQKEVNKMITTIEDTFEQQKTFVSNAAHESQTPLAIISNKLELLVEDDELNENQMLQIQSIHQSLRRLIRLNKSLLMLTKIENKQFVNFQDVNFNQVIGEIVEDFEDLFSYKSVSINIKQDDIPFVVNMDKGLSITLVQNLLKNALIHNVPSGEIEVEITKDYFTISNTSAFNTPLDENLIYNRFFRSSTNEQSTGLGLALVKTIIKVTDNISIKYHYDNMKHCFTIYRTGYKMS</sequence>
<dbReference type="InterPro" id="IPR036890">
    <property type="entry name" value="HATPase_C_sf"/>
</dbReference>
<dbReference type="PROSITE" id="PS50109">
    <property type="entry name" value="HIS_KIN"/>
    <property type="match status" value="1"/>
</dbReference>
<dbReference type="Pfam" id="PF02518">
    <property type="entry name" value="HATPase_c"/>
    <property type="match status" value="1"/>
</dbReference>
<feature type="domain" description="Histidine kinase" evidence="9">
    <location>
        <begin position="220"/>
        <end position="402"/>
    </location>
</feature>
<dbReference type="GO" id="GO:0000155">
    <property type="term" value="F:phosphorelay sensor kinase activity"/>
    <property type="evidence" value="ECO:0007669"/>
    <property type="project" value="InterPro"/>
</dbReference>
<dbReference type="InterPro" id="IPR003594">
    <property type="entry name" value="HATPase_dom"/>
</dbReference>
<feature type="transmembrane region" description="Helical" evidence="8">
    <location>
        <begin position="135"/>
        <end position="158"/>
    </location>
</feature>
<dbReference type="EC" id="2.7.13.3" evidence="2"/>